<evidence type="ECO:0000313" key="1">
    <source>
        <dbReference type="EMBL" id="KGO69869.1"/>
    </source>
</evidence>
<evidence type="ECO:0008006" key="3">
    <source>
        <dbReference type="Google" id="ProtNLM"/>
    </source>
</evidence>
<evidence type="ECO:0000313" key="2">
    <source>
        <dbReference type="Proteomes" id="UP000030104"/>
    </source>
</evidence>
<accession>A0A0A2KQ29</accession>
<dbReference type="PhylomeDB" id="A0A0A2KQ29"/>
<dbReference type="Proteomes" id="UP000030104">
    <property type="component" value="Unassembled WGS sequence"/>
</dbReference>
<gene>
    <name evidence="1" type="ORF">PITC_040440</name>
</gene>
<keyword evidence="2" id="KW-1185">Reference proteome</keyword>
<dbReference type="HOGENOM" id="CLU_2427735_0_0_1"/>
<protein>
    <recommendedName>
        <fullName evidence="3">Tubulin-specific chaperone A</fullName>
    </recommendedName>
</protein>
<reference evidence="1 2" key="1">
    <citation type="journal article" date="2015" name="Mol. Plant Microbe Interact.">
        <title>Genome, transcriptome, and functional analyses of Penicillium expansum provide new insights into secondary metabolism and pathogenicity.</title>
        <authorList>
            <person name="Ballester A.R."/>
            <person name="Marcet-Houben M."/>
            <person name="Levin E."/>
            <person name="Sela N."/>
            <person name="Selma-Lazaro C."/>
            <person name="Carmona L."/>
            <person name="Wisniewski M."/>
            <person name="Droby S."/>
            <person name="Gonzalez-Candelas L."/>
            <person name="Gabaldon T."/>
        </authorList>
    </citation>
    <scope>NUCLEOTIDE SEQUENCE [LARGE SCALE GENOMIC DNA]</scope>
    <source>
        <strain evidence="1 2">PHI-1</strain>
    </source>
</reference>
<proteinExistence type="predicted"/>
<sequence length="91" mass="10742">MEKLSEFRNRAKAELAKWRASEREKVWREIAHLTNAREEILAENPFAYQTHANLLSDLDQEMPRLNERSRAICAEEEQDGIKESEIWDELG</sequence>
<organism evidence="1 2">
    <name type="scientific">Penicillium italicum</name>
    <name type="common">Blue mold</name>
    <dbReference type="NCBI Taxonomy" id="40296"/>
    <lineage>
        <taxon>Eukaryota</taxon>
        <taxon>Fungi</taxon>
        <taxon>Dikarya</taxon>
        <taxon>Ascomycota</taxon>
        <taxon>Pezizomycotina</taxon>
        <taxon>Eurotiomycetes</taxon>
        <taxon>Eurotiomycetidae</taxon>
        <taxon>Eurotiales</taxon>
        <taxon>Aspergillaceae</taxon>
        <taxon>Penicillium</taxon>
    </lineage>
</organism>
<comment type="caution">
    <text evidence="1">The sequence shown here is derived from an EMBL/GenBank/DDBJ whole genome shotgun (WGS) entry which is preliminary data.</text>
</comment>
<dbReference type="EMBL" id="JQGA01001114">
    <property type="protein sequence ID" value="KGO69869.1"/>
    <property type="molecule type" value="Genomic_DNA"/>
</dbReference>
<name>A0A0A2KQ29_PENIT</name>
<dbReference type="AlphaFoldDB" id="A0A0A2KQ29"/>